<feature type="compositionally biased region" description="Pro residues" evidence="4">
    <location>
        <begin position="56"/>
        <end position="68"/>
    </location>
</feature>
<dbReference type="Pfam" id="PF00484">
    <property type="entry name" value="Pro_CA"/>
    <property type="match status" value="1"/>
</dbReference>
<keyword evidence="3" id="KW-0862">Zinc</keyword>
<gene>
    <name evidence="5" type="ORF">SCLAV_0090</name>
</gene>
<reference evidence="5 6" key="1">
    <citation type="journal article" date="2010" name="Genome Biol. Evol.">
        <title>The sequence of a 1.8-mb bacterial linear plasmid reveals a rich evolutionary reservoir of secondary metabolic pathways.</title>
        <authorList>
            <person name="Medema M.H."/>
            <person name="Trefzer A."/>
            <person name="Kovalchuk A."/>
            <person name="van den Berg M."/>
            <person name="Mueller U."/>
            <person name="Heijne W."/>
            <person name="Wu L."/>
            <person name="Alam M.T."/>
            <person name="Ronning C.M."/>
            <person name="Nierman W.C."/>
            <person name="Bovenberg R.A.L."/>
            <person name="Breitling R."/>
            <person name="Takano E."/>
        </authorList>
    </citation>
    <scope>NUCLEOTIDE SEQUENCE [LARGE SCALE GENOMIC DNA]</scope>
    <source>
        <strain evidence="6">ATCC 27064 / DSM 738 / JCM 4710 / NBRC 13307 / NCIMB 12785 / NRRL 3585 / VKM Ac-602</strain>
    </source>
</reference>
<feature type="binding site" evidence="3">
    <location>
        <position position="120"/>
    </location>
    <ligand>
        <name>Zn(2+)</name>
        <dbReference type="ChEBI" id="CHEBI:29105"/>
    </ligand>
</feature>
<accession>E2Q606</accession>
<dbReference type="SUPFAM" id="SSF53056">
    <property type="entry name" value="beta-carbonic anhydrase, cab"/>
    <property type="match status" value="1"/>
</dbReference>
<sequence>MTVNVEQNRLEENVTVAASHGTLRRSMLRAAVGGASALGALGVLGSGTATAASPLHTPPSPASSPPTRPVRTPRAALQALLDGNRRWRTSTQRHPNEDPAARRRAIAGQAPFAVVLGCIDSRVPPEHVFDQGLGDLLTPRSAGQVLDESVIGSVEYGVVALRIPLVVVLGHQSCGAVKSAIEIEQTGEQLPGSIQYIAERIWPAIDQTQQGDARLNATTDANALMIRDQLAALPTLATRIAAGQLSVVSARYELTDQSVRLLP</sequence>
<feature type="binding site" evidence="3">
    <location>
        <position position="171"/>
    </location>
    <ligand>
        <name>Zn(2+)</name>
        <dbReference type="ChEBI" id="CHEBI:29105"/>
    </ligand>
</feature>
<keyword evidence="5" id="KW-0456">Lyase</keyword>
<dbReference type="Proteomes" id="UP000002357">
    <property type="component" value="Chromosome"/>
</dbReference>
<dbReference type="EMBL" id="CM000913">
    <property type="protein sequence ID" value="EFG05166.1"/>
    <property type="molecule type" value="Genomic_DNA"/>
</dbReference>
<dbReference type="eggNOG" id="COG0288">
    <property type="taxonomic scope" value="Bacteria"/>
</dbReference>
<comment type="similarity">
    <text evidence="1">Belongs to the beta-class carbonic anhydrase family.</text>
</comment>
<dbReference type="Gene3D" id="3.40.1050.10">
    <property type="entry name" value="Carbonic anhydrase"/>
    <property type="match status" value="1"/>
</dbReference>
<dbReference type="OrthoDB" id="9797527at2"/>
<dbReference type="SMART" id="SM00947">
    <property type="entry name" value="Pro_CA"/>
    <property type="match status" value="1"/>
</dbReference>
<evidence type="ECO:0000256" key="3">
    <source>
        <dbReference type="PIRSR" id="PIRSR601765-1"/>
    </source>
</evidence>
<evidence type="ECO:0000256" key="4">
    <source>
        <dbReference type="SAM" id="MobiDB-lite"/>
    </source>
</evidence>
<dbReference type="PANTHER" id="PTHR11002">
    <property type="entry name" value="CARBONIC ANHYDRASE"/>
    <property type="match status" value="1"/>
</dbReference>
<evidence type="ECO:0000256" key="1">
    <source>
        <dbReference type="ARBA" id="ARBA00006217"/>
    </source>
</evidence>
<feature type="binding site" evidence="3">
    <location>
        <position position="118"/>
    </location>
    <ligand>
        <name>Zn(2+)</name>
        <dbReference type="ChEBI" id="CHEBI:29105"/>
    </ligand>
</feature>
<comment type="function">
    <text evidence="2">Catalyzes the reversible hydration of carbon dioxide to form bicarbonate.</text>
</comment>
<dbReference type="GeneID" id="93733191"/>
<dbReference type="GO" id="GO:0008270">
    <property type="term" value="F:zinc ion binding"/>
    <property type="evidence" value="ECO:0007669"/>
    <property type="project" value="InterPro"/>
</dbReference>
<feature type="region of interest" description="Disordered" evidence="4">
    <location>
        <begin position="50"/>
        <end position="71"/>
    </location>
</feature>
<dbReference type="InterPro" id="IPR006311">
    <property type="entry name" value="TAT_signal"/>
</dbReference>
<dbReference type="KEGG" id="sclf:BB341_27290"/>
<dbReference type="PROSITE" id="PS51318">
    <property type="entry name" value="TAT"/>
    <property type="match status" value="1"/>
</dbReference>
<dbReference type="InterPro" id="IPR036874">
    <property type="entry name" value="Carbonic_anhydrase_sf"/>
</dbReference>
<name>E2Q606_STRCL</name>
<comment type="cofactor">
    <cofactor evidence="3">
        <name>Zn(2+)</name>
        <dbReference type="ChEBI" id="CHEBI:29105"/>
    </cofactor>
    <text evidence="3">Binds 1 zinc ion per subunit.</text>
</comment>
<dbReference type="EC" id="4.2.1.1" evidence="5"/>
<organism evidence="5 6">
    <name type="scientific">Streptomyces clavuligerus</name>
    <dbReference type="NCBI Taxonomy" id="1901"/>
    <lineage>
        <taxon>Bacteria</taxon>
        <taxon>Bacillati</taxon>
        <taxon>Actinomycetota</taxon>
        <taxon>Actinomycetes</taxon>
        <taxon>Kitasatosporales</taxon>
        <taxon>Streptomycetaceae</taxon>
        <taxon>Streptomyces</taxon>
    </lineage>
</organism>
<keyword evidence="3" id="KW-0479">Metal-binding</keyword>
<dbReference type="GO" id="GO:0004089">
    <property type="term" value="F:carbonate dehydratase activity"/>
    <property type="evidence" value="ECO:0007669"/>
    <property type="project" value="UniProtKB-EC"/>
</dbReference>
<dbReference type="AlphaFoldDB" id="E2Q606"/>
<keyword evidence="6" id="KW-1185">Reference proteome</keyword>
<dbReference type="PANTHER" id="PTHR11002:SF79">
    <property type="entry name" value="CARBONIC ANHYDRASE 2"/>
    <property type="match status" value="1"/>
</dbReference>
<protein>
    <submittedName>
        <fullName evidence="5">Carbonic anhydrase carbonate dehydratase</fullName>
        <ecNumber evidence="5">4.2.1.1</ecNumber>
    </submittedName>
</protein>
<evidence type="ECO:0000313" key="5">
    <source>
        <dbReference type="EMBL" id="EFG05166.1"/>
    </source>
</evidence>
<dbReference type="RefSeq" id="WP_003959256.1">
    <property type="nucleotide sequence ID" value="NZ_CM000913.1"/>
</dbReference>
<feature type="binding site" evidence="3">
    <location>
        <position position="174"/>
    </location>
    <ligand>
        <name>Zn(2+)</name>
        <dbReference type="ChEBI" id="CHEBI:29105"/>
    </ligand>
</feature>
<evidence type="ECO:0000313" key="6">
    <source>
        <dbReference type="Proteomes" id="UP000002357"/>
    </source>
</evidence>
<proteinExistence type="inferred from homology"/>
<dbReference type="STRING" id="1901.BB341_27290"/>
<evidence type="ECO:0000256" key="2">
    <source>
        <dbReference type="ARBA" id="ARBA00024993"/>
    </source>
</evidence>
<dbReference type="InterPro" id="IPR001765">
    <property type="entry name" value="Carbonic_anhydrase"/>
</dbReference>